<protein>
    <submittedName>
        <fullName evidence="1">Acs7</fullName>
    </submittedName>
</protein>
<organism evidence="1">
    <name type="scientific">Arundo donax</name>
    <name type="common">Giant reed</name>
    <name type="synonym">Donax arundinaceus</name>
    <dbReference type="NCBI Taxonomy" id="35708"/>
    <lineage>
        <taxon>Eukaryota</taxon>
        <taxon>Viridiplantae</taxon>
        <taxon>Streptophyta</taxon>
        <taxon>Embryophyta</taxon>
        <taxon>Tracheophyta</taxon>
        <taxon>Spermatophyta</taxon>
        <taxon>Magnoliopsida</taxon>
        <taxon>Liliopsida</taxon>
        <taxon>Poales</taxon>
        <taxon>Poaceae</taxon>
        <taxon>PACMAD clade</taxon>
        <taxon>Arundinoideae</taxon>
        <taxon>Arundineae</taxon>
        <taxon>Arundo</taxon>
    </lineage>
</organism>
<evidence type="ECO:0000313" key="1">
    <source>
        <dbReference type="EMBL" id="JAD29345.1"/>
    </source>
</evidence>
<reference evidence="1" key="2">
    <citation type="journal article" date="2015" name="Data Brief">
        <title>Shoot transcriptome of the giant reed, Arundo donax.</title>
        <authorList>
            <person name="Barrero R.A."/>
            <person name="Guerrero F.D."/>
            <person name="Moolhuijzen P."/>
            <person name="Goolsby J.A."/>
            <person name="Tidwell J."/>
            <person name="Bellgard S.E."/>
            <person name="Bellgard M.I."/>
        </authorList>
    </citation>
    <scope>NUCLEOTIDE SEQUENCE</scope>
    <source>
        <tissue evidence="1">Shoot tissue taken approximately 20 cm above the soil surface</tissue>
    </source>
</reference>
<sequence>MVVLEIGYPPELRGALRRADGCLRVVHAPFLNQVQRQLVLGEAHLDDAPGVIVQVERVHVVGLPPVEVRRVLAVPVPGSNP</sequence>
<dbReference type="EMBL" id="GBRH01268550">
    <property type="protein sequence ID" value="JAD29345.1"/>
    <property type="molecule type" value="Transcribed_RNA"/>
</dbReference>
<reference evidence="1" key="1">
    <citation type="submission" date="2014-09" db="EMBL/GenBank/DDBJ databases">
        <authorList>
            <person name="Magalhaes I.L.F."/>
            <person name="Oliveira U."/>
            <person name="Santos F.R."/>
            <person name="Vidigal T.H.D.A."/>
            <person name="Brescovit A.D."/>
            <person name="Santos A.J."/>
        </authorList>
    </citation>
    <scope>NUCLEOTIDE SEQUENCE</scope>
    <source>
        <tissue evidence="1">Shoot tissue taken approximately 20 cm above the soil surface</tissue>
    </source>
</reference>
<dbReference type="AlphaFoldDB" id="A0A0A8YXY1"/>
<proteinExistence type="predicted"/>
<name>A0A0A8YXY1_ARUDO</name>
<accession>A0A0A8YXY1</accession>